<evidence type="ECO:0000313" key="5">
    <source>
        <dbReference type="Proteomes" id="UP001153714"/>
    </source>
</evidence>
<dbReference type="InterPro" id="IPR001506">
    <property type="entry name" value="Peptidase_M12A"/>
</dbReference>
<keyword evidence="2" id="KW-0479">Metal-binding</keyword>
<gene>
    <name evidence="4" type="ORF">DIATSA_LOCUS9177</name>
</gene>
<dbReference type="PANTHER" id="PTHR10127">
    <property type="entry name" value="DISCOIDIN, CUB, EGF, LAMININ , AND ZINC METALLOPROTEASE DOMAIN CONTAINING"/>
    <property type="match status" value="1"/>
</dbReference>
<dbReference type="Gene3D" id="3.40.390.10">
    <property type="entry name" value="Collagenase (Catalytic Domain)"/>
    <property type="match status" value="1"/>
</dbReference>
<keyword evidence="2" id="KW-0645">Protease</keyword>
<reference evidence="4" key="2">
    <citation type="submission" date="2022-10" db="EMBL/GenBank/DDBJ databases">
        <authorList>
            <consortium name="ENA_rothamsted_submissions"/>
            <consortium name="culmorum"/>
            <person name="King R."/>
        </authorList>
    </citation>
    <scope>NUCLEOTIDE SEQUENCE</scope>
</reference>
<dbReference type="AlphaFoldDB" id="A0A9N9R8A2"/>
<keyword evidence="2" id="KW-0378">Hydrolase</keyword>
<dbReference type="Pfam" id="PF01400">
    <property type="entry name" value="Astacin"/>
    <property type="match status" value="1"/>
</dbReference>
<evidence type="ECO:0000256" key="2">
    <source>
        <dbReference type="RuleBase" id="RU361183"/>
    </source>
</evidence>
<proteinExistence type="predicted"/>
<keyword evidence="5" id="KW-1185">Reference proteome</keyword>
<dbReference type="SMART" id="SM00235">
    <property type="entry name" value="ZnMc"/>
    <property type="match status" value="1"/>
</dbReference>
<evidence type="ECO:0000256" key="1">
    <source>
        <dbReference type="PROSITE-ProRule" id="PRU01211"/>
    </source>
</evidence>
<evidence type="ECO:0000313" key="4">
    <source>
        <dbReference type="EMBL" id="CAG9791569.1"/>
    </source>
</evidence>
<dbReference type="PANTHER" id="PTHR10127:SF873">
    <property type="entry name" value="METALLOENDOPEPTIDASE"/>
    <property type="match status" value="1"/>
</dbReference>
<protein>
    <recommendedName>
        <fullName evidence="2">Metalloendopeptidase</fullName>
        <ecNumber evidence="2">3.4.24.-</ecNumber>
    </recommendedName>
</protein>
<feature type="domain" description="Peptidase M12A" evidence="3">
    <location>
        <begin position="23"/>
        <end position="194"/>
    </location>
</feature>
<dbReference type="OrthoDB" id="291007at2759"/>
<comment type="cofactor">
    <cofactor evidence="2">
        <name>Zn(2+)</name>
        <dbReference type="ChEBI" id="CHEBI:29105"/>
    </cofactor>
    <text evidence="2">Binds 1 zinc ion per subunit.</text>
</comment>
<name>A0A9N9R8A2_9NEOP</name>
<dbReference type="InterPro" id="IPR006026">
    <property type="entry name" value="Peptidase_Metallo"/>
</dbReference>
<dbReference type="GO" id="GO:0008270">
    <property type="term" value="F:zinc ion binding"/>
    <property type="evidence" value="ECO:0007669"/>
    <property type="project" value="InterPro"/>
</dbReference>
<dbReference type="Proteomes" id="UP001153714">
    <property type="component" value="Chromosome 3"/>
</dbReference>
<dbReference type="SUPFAM" id="SSF55486">
    <property type="entry name" value="Metalloproteases ('zincins'), catalytic domain"/>
    <property type="match status" value="1"/>
</dbReference>
<dbReference type="InterPro" id="IPR024079">
    <property type="entry name" value="MetalloPept_cat_dom_sf"/>
</dbReference>
<comment type="caution">
    <text evidence="1">Lacks conserved residue(s) required for the propagation of feature annotation.</text>
</comment>
<accession>A0A9N9R8A2</accession>
<dbReference type="EMBL" id="OU893334">
    <property type="protein sequence ID" value="CAG9791569.1"/>
    <property type="molecule type" value="Genomic_DNA"/>
</dbReference>
<sequence length="194" mass="22799">MDNRIKKCEADEKQSLKYFAEDNLLGAQWPHGIVPYYLNTNDYDVLVAQRVRMAMNNLEDSSCLKFKAINGPSHFAPWLHISNPSKIRDCVHLRENKTDLEIPVVLGYECLHKREILHTLMHAIGFKDEVTHPQRDQYVRIQWENINPKYHQLFRVRYQDFAPVYIEYDPTSIMHFHDRAFSKNGQATIAPLVC</sequence>
<dbReference type="PRINTS" id="PR00480">
    <property type="entry name" value="ASTACIN"/>
</dbReference>
<reference evidence="4" key="1">
    <citation type="submission" date="2021-12" db="EMBL/GenBank/DDBJ databases">
        <authorList>
            <person name="King R."/>
        </authorList>
    </citation>
    <scope>NUCLEOTIDE SEQUENCE</scope>
</reference>
<keyword evidence="2" id="KW-0862">Zinc</keyword>
<evidence type="ECO:0000259" key="3">
    <source>
        <dbReference type="PROSITE" id="PS51864"/>
    </source>
</evidence>
<dbReference type="GO" id="GO:0004222">
    <property type="term" value="F:metalloendopeptidase activity"/>
    <property type="evidence" value="ECO:0007669"/>
    <property type="project" value="UniProtKB-UniRule"/>
</dbReference>
<keyword evidence="2" id="KW-0482">Metalloprotease</keyword>
<dbReference type="GO" id="GO:0006508">
    <property type="term" value="P:proteolysis"/>
    <property type="evidence" value="ECO:0007669"/>
    <property type="project" value="UniProtKB-KW"/>
</dbReference>
<dbReference type="EC" id="3.4.24.-" evidence="2"/>
<organism evidence="4 5">
    <name type="scientific">Diatraea saccharalis</name>
    <name type="common">sugarcane borer</name>
    <dbReference type="NCBI Taxonomy" id="40085"/>
    <lineage>
        <taxon>Eukaryota</taxon>
        <taxon>Metazoa</taxon>
        <taxon>Ecdysozoa</taxon>
        <taxon>Arthropoda</taxon>
        <taxon>Hexapoda</taxon>
        <taxon>Insecta</taxon>
        <taxon>Pterygota</taxon>
        <taxon>Neoptera</taxon>
        <taxon>Endopterygota</taxon>
        <taxon>Lepidoptera</taxon>
        <taxon>Glossata</taxon>
        <taxon>Ditrysia</taxon>
        <taxon>Pyraloidea</taxon>
        <taxon>Crambidae</taxon>
        <taxon>Crambinae</taxon>
        <taxon>Diatraea</taxon>
    </lineage>
</organism>
<dbReference type="PROSITE" id="PS51864">
    <property type="entry name" value="ASTACIN"/>
    <property type="match status" value="1"/>
</dbReference>